<protein>
    <submittedName>
        <fullName evidence="1">Uncharacterized protein</fullName>
    </submittedName>
</protein>
<reference evidence="1 2" key="1">
    <citation type="submission" date="2018-10" db="EMBL/GenBank/DDBJ databases">
        <title>Phylogenomics of Brevibacillus.</title>
        <authorList>
            <person name="Dunlap C."/>
        </authorList>
    </citation>
    <scope>NUCLEOTIDE SEQUENCE [LARGE SCALE GENOMIC DNA]</scope>
    <source>
        <strain evidence="1 2">JCM 15716</strain>
    </source>
</reference>
<dbReference type="Proteomes" id="UP000271031">
    <property type="component" value="Unassembled WGS sequence"/>
</dbReference>
<keyword evidence="2" id="KW-1185">Reference proteome</keyword>
<evidence type="ECO:0000313" key="2">
    <source>
        <dbReference type="Proteomes" id="UP000271031"/>
    </source>
</evidence>
<accession>A0A3M8DUX8</accession>
<organism evidence="1 2">
    <name type="scientific">Brevibacillus fluminis</name>
    <dbReference type="NCBI Taxonomy" id="511487"/>
    <lineage>
        <taxon>Bacteria</taxon>
        <taxon>Bacillati</taxon>
        <taxon>Bacillota</taxon>
        <taxon>Bacilli</taxon>
        <taxon>Bacillales</taxon>
        <taxon>Paenibacillaceae</taxon>
        <taxon>Brevibacillus</taxon>
    </lineage>
</organism>
<proteinExistence type="predicted"/>
<dbReference type="AlphaFoldDB" id="A0A3M8DUX8"/>
<dbReference type="EMBL" id="RHHQ01000004">
    <property type="protein sequence ID" value="RNB91896.1"/>
    <property type="molecule type" value="Genomic_DNA"/>
</dbReference>
<sequence>MIGKLIRFSWYFQRKQLNRLEYFTKMSAISFAPDAQFLCMICVDRQSVCDAAAILEQKKLIFFSFLVGRRADSCKWEHKGYG</sequence>
<comment type="caution">
    <text evidence="1">The sequence shown here is derived from an EMBL/GenBank/DDBJ whole genome shotgun (WGS) entry which is preliminary data.</text>
</comment>
<name>A0A3M8DUX8_9BACL</name>
<gene>
    <name evidence="1" type="ORF">EDM56_03855</name>
</gene>
<evidence type="ECO:0000313" key="1">
    <source>
        <dbReference type="EMBL" id="RNB91896.1"/>
    </source>
</evidence>